<reference evidence="2 3" key="1">
    <citation type="submission" date="2020-05" db="EMBL/GenBank/DDBJ databases">
        <title>Draft genome sequence of Mycobacterium hippocampi DL, isolated from European seabass, Dicentrarchus labrax, reared in fish farms.</title>
        <authorList>
            <person name="Stathopoulou P."/>
            <person name="Asimakis E."/>
            <person name="Tzokas K."/>
            <person name="Batargias C."/>
            <person name="Tsiamis G."/>
        </authorList>
    </citation>
    <scope>NUCLEOTIDE SEQUENCE [LARGE SCALE GENOMIC DNA]</scope>
    <source>
        <strain evidence="2 3">DL</strain>
    </source>
</reference>
<keyword evidence="1" id="KW-1133">Transmembrane helix</keyword>
<name>A0A850PWI6_9MYCO</name>
<evidence type="ECO:0000313" key="3">
    <source>
        <dbReference type="Proteomes" id="UP000570517"/>
    </source>
</evidence>
<keyword evidence="3" id="KW-1185">Reference proteome</keyword>
<organism evidence="2 3">
    <name type="scientific">Mycolicibacterium hippocampi</name>
    <dbReference type="NCBI Taxonomy" id="659824"/>
    <lineage>
        <taxon>Bacteria</taxon>
        <taxon>Bacillati</taxon>
        <taxon>Actinomycetota</taxon>
        <taxon>Actinomycetes</taxon>
        <taxon>Mycobacteriales</taxon>
        <taxon>Mycobacteriaceae</taxon>
        <taxon>Mycolicibacterium</taxon>
    </lineage>
</organism>
<evidence type="ECO:0000313" key="2">
    <source>
        <dbReference type="EMBL" id="NVN52823.1"/>
    </source>
</evidence>
<feature type="transmembrane region" description="Helical" evidence="1">
    <location>
        <begin position="21"/>
        <end position="40"/>
    </location>
</feature>
<dbReference type="EMBL" id="JABFYL010000045">
    <property type="protein sequence ID" value="NVN52823.1"/>
    <property type="molecule type" value="Genomic_DNA"/>
</dbReference>
<keyword evidence="1" id="KW-0812">Transmembrane</keyword>
<dbReference type="RefSeq" id="WP_178361038.1">
    <property type="nucleotide sequence ID" value="NZ_JABFYL010000045.1"/>
</dbReference>
<feature type="transmembrane region" description="Helical" evidence="1">
    <location>
        <begin position="60"/>
        <end position="78"/>
    </location>
</feature>
<dbReference type="Proteomes" id="UP000570517">
    <property type="component" value="Unassembled WGS sequence"/>
</dbReference>
<accession>A0A850PWI6</accession>
<protein>
    <recommendedName>
        <fullName evidence="4">Transmembrane protein</fullName>
    </recommendedName>
</protein>
<gene>
    <name evidence="2" type="ORF">HLY00_4535</name>
</gene>
<proteinExistence type="predicted"/>
<evidence type="ECO:0000256" key="1">
    <source>
        <dbReference type="SAM" id="Phobius"/>
    </source>
</evidence>
<dbReference type="AlphaFoldDB" id="A0A850PWI6"/>
<evidence type="ECO:0008006" key="4">
    <source>
        <dbReference type="Google" id="ProtNLM"/>
    </source>
</evidence>
<comment type="caution">
    <text evidence="2">The sequence shown here is derived from an EMBL/GenBank/DDBJ whole genome shotgun (WGS) entry which is preliminary data.</text>
</comment>
<sequence length="115" mass="11952">MTDLSRNRDVDYSHVGVALRTGAGFAAAGLVFLLTAMVWVSTCTGSTVDAVACGAPQRAGLALGAPAILLAGAAWSLARGVRVRRDQPAWWAWLGTGWLLLALMVFSAVVSAPLL</sequence>
<feature type="transmembrane region" description="Helical" evidence="1">
    <location>
        <begin position="90"/>
        <end position="112"/>
    </location>
</feature>
<keyword evidence="1" id="KW-0472">Membrane</keyword>